<organism evidence="11 12">
    <name type="scientific">Candidatus Roizmanbacteria bacterium GW2011_GWB1_40_7</name>
    <dbReference type="NCBI Taxonomy" id="1618482"/>
    <lineage>
        <taxon>Bacteria</taxon>
        <taxon>Candidatus Roizmaniibacteriota</taxon>
    </lineage>
</organism>
<dbReference type="SUPFAM" id="SSF161093">
    <property type="entry name" value="MgtE membrane domain-like"/>
    <property type="match status" value="1"/>
</dbReference>
<comment type="caution">
    <text evidence="11">The sequence shown here is derived from an EMBL/GenBank/DDBJ whole genome shotgun (WGS) entry which is preliminary data.</text>
</comment>
<keyword evidence="4 9" id="KW-0812">Transmembrane</keyword>
<dbReference type="Gene3D" id="1.10.357.20">
    <property type="entry name" value="SLC41 divalent cation transporters, integral membrane domain"/>
    <property type="match status" value="1"/>
</dbReference>
<dbReference type="InterPro" id="IPR038076">
    <property type="entry name" value="MgtE_N_sf"/>
</dbReference>
<keyword evidence="6 9" id="KW-1133">Transmembrane helix</keyword>
<evidence type="ECO:0000256" key="5">
    <source>
        <dbReference type="ARBA" id="ARBA00022842"/>
    </source>
</evidence>
<keyword evidence="7 9" id="KW-0472">Membrane</keyword>
<dbReference type="NCBIfam" id="TIGR00400">
    <property type="entry name" value="mgtE"/>
    <property type="match status" value="1"/>
</dbReference>
<dbReference type="PANTHER" id="PTHR43773:SF1">
    <property type="entry name" value="MAGNESIUM TRANSPORTER MGTE"/>
    <property type="match status" value="1"/>
</dbReference>
<dbReference type="SUPFAM" id="SSF158791">
    <property type="entry name" value="MgtE N-terminal domain-like"/>
    <property type="match status" value="1"/>
</dbReference>
<keyword evidence="8" id="KW-0129">CBS domain</keyword>
<keyword evidence="5 9" id="KW-0460">Magnesium</keyword>
<evidence type="ECO:0000256" key="7">
    <source>
        <dbReference type="ARBA" id="ARBA00023136"/>
    </source>
</evidence>
<dbReference type="InterPro" id="IPR000644">
    <property type="entry name" value="CBS_dom"/>
</dbReference>
<dbReference type="Pfam" id="PF00571">
    <property type="entry name" value="CBS"/>
    <property type="match status" value="2"/>
</dbReference>
<feature type="domain" description="CBS" evidence="10">
    <location>
        <begin position="197"/>
        <end position="254"/>
    </location>
</feature>
<comment type="subcellular location">
    <subcellularLocation>
        <location evidence="9">Cell membrane</location>
        <topology evidence="9">Multi-pass membrane protein</topology>
    </subcellularLocation>
    <subcellularLocation>
        <location evidence="1">Membrane</location>
        <topology evidence="1">Multi-pass membrane protein</topology>
    </subcellularLocation>
</comment>
<evidence type="ECO:0000256" key="8">
    <source>
        <dbReference type="PROSITE-ProRule" id="PRU00703"/>
    </source>
</evidence>
<keyword evidence="3 9" id="KW-0813">Transport</keyword>
<dbReference type="GO" id="GO:0005886">
    <property type="term" value="C:plasma membrane"/>
    <property type="evidence" value="ECO:0007669"/>
    <property type="project" value="UniProtKB-SubCell"/>
</dbReference>
<dbReference type="EMBL" id="LBZM01000006">
    <property type="protein sequence ID" value="KKR72390.1"/>
    <property type="molecule type" value="Genomic_DNA"/>
</dbReference>
<evidence type="ECO:0000256" key="3">
    <source>
        <dbReference type="ARBA" id="ARBA00022448"/>
    </source>
</evidence>
<dbReference type="PROSITE" id="PS51371">
    <property type="entry name" value="CBS"/>
    <property type="match status" value="1"/>
</dbReference>
<evidence type="ECO:0000313" key="12">
    <source>
        <dbReference type="Proteomes" id="UP000034664"/>
    </source>
</evidence>
<dbReference type="SMART" id="SM00924">
    <property type="entry name" value="MgtE_N"/>
    <property type="match status" value="1"/>
</dbReference>
<proteinExistence type="inferred from homology"/>
<evidence type="ECO:0000256" key="4">
    <source>
        <dbReference type="ARBA" id="ARBA00022692"/>
    </source>
</evidence>
<dbReference type="InterPro" id="IPR006668">
    <property type="entry name" value="Mg_transptr_MgtE_intracell_dom"/>
</dbReference>
<accession>A0A0G0VKF9</accession>
<evidence type="ECO:0000256" key="6">
    <source>
        <dbReference type="ARBA" id="ARBA00022989"/>
    </source>
</evidence>
<dbReference type="Pfam" id="PF03448">
    <property type="entry name" value="MgtE_N"/>
    <property type="match status" value="1"/>
</dbReference>
<feature type="transmembrane region" description="Helical" evidence="9">
    <location>
        <begin position="380"/>
        <end position="402"/>
    </location>
</feature>
<protein>
    <recommendedName>
        <fullName evidence="9">Magnesium transporter MgtE</fullName>
    </recommendedName>
</protein>
<dbReference type="Gene3D" id="3.10.580.10">
    <property type="entry name" value="CBS-domain"/>
    <property type="match status" value="1"/>
</dbReference>
<dbReference type="InterPro" id="IPR006669">
    <property type="entry name" value="MgtE_transporter"/>
</dbReference>
<dbReference type="PANTHER" id="PTHR43773">
    <property type="entry name" value="MAGNESIUM TRANSPORTER MGTE"/>
    <property type="match status" value="1"/>
</dbReference>
<dbReference type="SUPFAM" id="SSF54631">
    <property type="entry name" value="CBS-domain pair"/>
    <property type="match status" value="1"/>
</dbReference>
<evidence type="ECO:0000313" key="11">
    <source>
        <dbReference type="EMBL" id="KKR72390.1"/>
    </source>
</evidence>
<feature type="transmembrane region" description="Helical" evidence="9">
    <location>
        <begin position="303"/>
        <end position="332"/>
    </location>
</feature>
<dbReference type="GO" id="GO:0046872">
    <property type="term" value="F:metal ion binding"/>
    <property type="evidence" value="ECO:0007669"/>
    <property type="project" value="UniProtKB-KW"/>
</dbReference>
<comment type="function">
    <text evidence="9">Acts as a magnesium transporter.</text>
</comment>
<comment type="subunit">
    <text evidence="9">Homodimer.</text>
</comment>
<keyword evidence="9" id="KW-0479">Metal-binding</keyword>
<feature type="transmembrane region" description="Helical" evidence="9">
    <location>
        <begin position="279"/>
        <end position="297"/>
    </location>
</feature>
<feature type="transmembrane region" description="Helical" evidence="9">
    <location>
        <begin position="414"/>
        <end position="441"/>
    </location>
</feature>
<dbReference type="Gene3D" id="1.25.60.10">
    <property type="entry name" value="MgtE N-terminal domain-like"/>
    <property type="match status" value="1"/>
</dbReference>
<evidence type="ECO:0000259" key="10">
    <source>
        <dbReference type="PROSITE" id="PS51371"/>
    </source>
</evidence>
<evidence type="ECO:0000256" key="2">
    <source>
        <dbReference type="ARBA" id="ARBA00009749"/>
    </source>
</evidence>
<dbReference type="GO" id="GO:0015095">
    <property type="term" value="F:magnesium ion transmembrane transporter activity"/>
    <property type="evidence" value="ECO:0007669"/>
    <property type="project" value="UniProtKB-UniRule"/>
</dbReference>
<dbReference type="InterPro" id="IPR036739">
    <property type="entry name" value="SLC41_membr_dom_sf"/>
</dbReference>
<dbReference type="AlphaFoldDB" id="A0A0G0VKF9"/>
<dbReference type="PATRIC" id="fig|1618482.3.peg.388"/>
<evidence type="ECO:0000256" key="9">
    <source>
        <dbReference type="RuleBase" id="RU362011"/>
    </source>
</evidence>
<name>A0A0G0VKF9_9BACT</name>
<comment type="similarity">
    <text evidence="2 9">Belongs to the SLC41A transporter family.</text>
</comment>
<dbReference type="Pfam" id="PF01769">
    <property type="entry name" value="MgtE"/>
    <property type="match status" value="1"/>
</dbReference>
<evidence type="ECO:0000256" key="1">
    <source>
        <dbReference type="ARBA" id="ARBA00004141"/>
    </source>
</evidence>
<dbReference type="InterPro" id="IPR046342">
    <property type="entry name" value="CBS_dom_sf"/>
</dbReference>
<gene>
    <name evidence="11" type="ORF">UU14_C0006G0029</name>
</gene>
<sequence length="442" mass="48801">MNKSLLRQVQKEARNHDTKAIASLLEKEDFHSVAECINVLGSDRLVVFTSLNGEKQAKIALALNYRSKRSILPQLPDKTIVSFLQLSDEDDAADILQFVSDEHRNAILEKLQDEKRKRIETLVKYHPETAGGLMDMNFIVVKPDFNLQDIAEKIDRYTIREKKTPLIVATRDDGTIIGYVPYRNLILTSPDSLVKDITRSLPLISAQTKKRKLLHLLSRRKLEVIGVTDTKDQLLGIIHVSDLAQLIESETTDNLLQFAGVSREEDMLDPASVAVKNRYMWLIVNLGTAFLAAFVVSRFENTIAQMAILASFMPIVAGMGGNAGTQSLAVVIRGIALGELAWTNGRRIILKEAVAGFFNGLITAAVTIPIVWWFTKDLGIALVLGSAMIINLVVAGFFGAMIPLSLKFFKIDPAVASTVFVTTATDVFGFFAFLGLATVVLL</sequence>
<keyword evidence="9" id="KW-1003">Cell membrane</keyword>
<reference evidence="11 12" key="1">
    <citation type="journal article" date="2015" name="Nature">
        <title>rRNA introns, odd ribosomes, and small enigmatic genomes across a large radiation of phyla.</title>
        <authorList>
            <person name="Brown C.T."/>
            <person name="Hug L.A."/>
            <person name="Thomas B.C."/>
            <person name="Sharon I."/>
            <person name="Castelle C.J."/>
            <person name="Singh A."/>
            <person name="Wilkins M.J."/>
            <person name="Williams K.H."/>
            <person name="Banfield J.F."/>
        </authorList>
    </citation>
    <scope>NUCLEOTIDE SEQUENCE [LARGE SCALE GENOMIC DNA]</scope>
</reference>
<feature type="transmembrane region" description="Helical" evidence="9">
    <location>
        <begin position="353"/>
        <end position="374"/>
    </location>
</feature>
<dbReference type="InterPro" id="IPR006667">
    <property type="entry name" value="SLC41_membr_dom"/>
</dbReference>
<dbReference type="Proteomes" id="UP000034664">
    <property type="component" value="Unassembled WGS sequence"/>
</dbReference>